<feature type="domain" description="Fibronectin type-III" evidence="4">
    <location>
        <begin position="40"/>
        <end position="125"/>
    </location>
</feature>
<dbReference type="InterPro" id="IPR036116">
    <property type="entry name" value="FN3_sf"/>
</dbReference>
<dbReference type="SMART" id="SM00060">
    <property type="entry name" value="FN3"/>
    <property type="match status" value="7"/>
</dbReference>
<dbReference type="CDD" id="cd00229">
    <property type="entry name" value="SGNH_hydrolase"/>
    <property type="match status" value="1"/>
</dbReference>
<dbReference type="SUPFAM" id="SSF49265">
    <property type="entry name" value="Fibronectin type III"/>
    <property type="match status" value="5"/>
</dbReference>
<feature type="region of interest" description="Disordered" evidence="2">
    <location>
        <begin position="389"/>
        <end position="411"/>
    </location>
</feature>
<feature type="domain" description="Fibronectin type-III" evidence="4">
    <location>
        <begin position="409"/>
        <end position="500"/>
    </location>
</feature>
<feature type="signal peptide" evidence="3">
    <location>
        <begin position="1"/>
        <end position="18"/>
    </location>
</feature>
<dbReference type="Pfam" id="PF00041">
    <property type="entry name" value="fn3"/>
    <property type="match status" value="7"/>
</dbReference>
<evidence type="ECO:0000259" key="4">
    <source>
        <dbReference type="PROSITE" id="PS50853"/>
    </source>
</evidence>
<proteinExistence type="predicted"/>
<name>A0A9X1L865_9FLAO</name>
<dbReference type="InterPro" id="IPR036514">
    <property type="entry name" value="SGNH_hydro_sf"/>
</dbReference>
<evidence type="ECO:0000256" key="2">
    <source>
        <dbReference type="SAM" id="MobiDB-lite"/>
    </source>
</evidence>
<organism evidence="5 6">
    <name type="scientific">Neotamlana sargassicola</name>
    <dbReference type="NCBI Taxonomy" id="2883125"/>
    <lineage>
        <taxon>Bacteria</taxon>
        <taxon>Pseudomonadati</taxon>
        <taxon>Bacteroidota</taxon>
        <taxon>Flavobacteriia</taxon>
        <taxon>Flavobacteriales</taxon>
        <taxon>Flavobacteriaceae</taxon>
        <taxon>Neotamlana</taxon>
    </lineage>
</organism>
<feature type="compositionally biased region" description="Polar residues" evidence="2">
    <location>
        <begin position="395"/>
        <end position="411"/>
    </location>
</feature>
<feature type="domain" description="Fibronectin type-III" evidence="4">
    <location>
        <begin position="600"/>
        <end position="686"/>
    </location>
</feature>
<dbReference type="RefSeq" id="WP_226696602.1">
    <property type="nucleotide sequence ID" value="NZ_JAJAPX010000005.1"/>
</dbReference>
<evidence type="ECO:0000256" key="3">
    <source>
        <dbReference type="SAM" id="SignalP"/>
    </source>
</evidence>
<protein>
    <submittedName>
        <fullName evidence="5">Fibronectin type III domain-containing protein</fullName>
    </submittedName>
</protein>
<dbReference type="InterPro" id="IPR013830">
    <property type="entry name" value="SGNH_hydro"/>
</dbReference>
<dbReference type="GO" id="GO:0016788">
    <property type="term" value="F:hydrolase activity, acting on ester bonds"/>
    <property type="evidence" value="ECO:0007669"/>
    <property type="project" value="UniProtKB-ARBA"/>
</dbReference>
<dbReference type="Proteomes" id="UP001139286">
    <property type="component" value="Unassembled WGS sequence"/>
</dbReference>
<keyword evidence="6" id="KW-1185">Reference proteome</keyword>
<dbReference type="Pfam" id="PF13472">
    <property type="entry name" value="Lipase_GDSL_2"/>
    <property type="match status" value="1"/>
</dbReference>
<feature type="domain" description="Fibronectin type-III" evidence="4">
    <location>
        <begin position="130"/>
        <end position="216"/>
    </location>
</feature>
<comment type="caution">
    <text evidence="5">The sequence shown here is derived from an EMBL/GenBank/DDBJ whole genome shotgun (WGS) entry which is preliminary data.</text>
</comment>
<dbReference type="InterPro" id="IPR011050">
    <property type="entry name" value="Pectin_lyase_fold/virulence"/>
</dbReference>
<dbReference type="InterPro" id="IPR012334">
    <property type="entry name" value="Pectin_lyas_fold"/>
</dbReference>
<keyword evidence="1" id="KW-0677">Repeat</keyword>
<keyword evidence="3" id="KW-0732">Signal</keyword>
<accession>A0A9X1L865</accession>
<dbReference type="Gene3D" id="2.60.40.10">
    <property type="entry name" value="Immunoglobulins"/>
    <property type="match status" value="7"/>
</dbReference>
<evidence type="ECO:0000256" key="1">
    <source>
        <dbReference type="ARBA" id="ARBA00022737"/>
    </source>
</evidence>
<dbReference type="CDD" id="cd00063">
    <property type="entry name" value="FN3"/>
    <property type="match status" value="7"/>
</dbReference>
<gene>
    <name evidence="5" type="ORF">LG651_13275</name>
</gene>
<evidence type="ECO:0000313" key="5">
    <source>
        <dbReference type="EMBL" id="MCB4809224.1"/>
    </source>
</evidence>
<dbReference type="Gene3D" id="3.40.50.1110">
    <property type="entry name" value="SGNH hydrolase"/>
    <property type="match status" value="1"/>
</dbReference>
<feature type="chain" id="PRO_5040782702" evidence="3">
    <location>
        <begin position="19"/>
        <end position="1602"/>
    </location>
</feature>
<dbReference type="InterPro" id="IPR050991">
    <property type="entry name" value="ECM_Regulatory_Proteins"/>
</dbReference>
<dbReference type="PROSITE" id="PS50853">
    <property type="entry name" value="FN3"/>
    <property type="match status" value="7"/>
</dbReference>
<dbReference type="InterPro" id="IPR013783">
    <property type="entry name" value="Ig-like_fold"/>
</dbReference>
<feature type="domain" description="Fibronectin type-III" evidence="4">
    <location>
        <begin position="506"/>
        <end position="592"/>
    </location>
</feature>
<dbReference type="PANTHER" id="PTHR46708:SF2">
    <property type="entry name" value="FIBRONECTIN TYPE-III DOMAIN-CONTAINING PROTEIN"/>
    <property type="match status" value="1"/>
</dbReference>
<dbReference type="PANTHER" id="PTHR46708">
    <property type="entry name" value="TENASCIN"/>
    <property type="match status" value="1"/>
</dbReference>
<feature type="domain" description="Fibronectin type-III" evidence="4">
    <location>
        <begin position="315"/>
        <end position="401"/>
    </location>
</feature>
<reference evidence="5" key="1">
    <citation type="submission" date="2021-10" db="EMBL/GenBank/DDBJ databases">
        <title>Tamlana sargassums sp. nov., and Tamlana laminarinivorans sp. nov., two new bacteria isolated from the brown alga.</title>
        <authorList>
            <person name="Li J."/>
        </authorList>
    </citation>
    <scope>NUCLEOTIDE SEQUENCE</scope>
    <source>
        <strain evidence="5">62-3</strain>
    </source>
</reference>
<evidence type="ECO:0000313" key="6">
    <source>
        <dbReference type="Proteomes" id="UP001139286"/>
    </source>
</evidence>
<sequence>MKNLIIFFLLLSSTAIFSQNYFYALDKAKETGLDTEAPSSPINLVSSNITEKSANLTWSAASDNVAVTNYNIYNNNNLIVSTNNTTHSLSDLTPGITYSITVTALDEAGNESEHSNSVTFTTSDNNAPTAPQNLIASNITESSAQLTWNASTDNVSVLGYNIYNDGEFIATVRGATNYALVELNQGTEYNITVRAYDEAGNESIESNIATFVTLDTIAPAAPLNLIANNITENSADLTWSAASDNVAVIGYNIYNQFNLIHVVDNITSFTLTNLTESTTYNIIVRAIDAAGNESEDSNLEIFTTNTPEDTQAPTAPKNLIATNITETTAEITWTASTDNVAVTGYNIYNNGTLLTSVGNITNYTLTGLNTSSVYNLTITAFDAAGNESAASNNEDFTTVTPTDTESPSDPSNLVAFNVTETTVDLTWTASTDNVAIEGYLIYKINNGVSLLQNVGNINNFTLTNLTEGTDYSIIIRAYDSAGNQSGNTNTVSFTTLTSEDTEAPTAPLNLVANSITETSAILSWTASTDNIGVTGYDIYVNDSLFTSVGAVTSYTLTDLSPETNYTVYIRAFDVAGNTSNPSVSEIFSTLTAVDTEAPTTPLNLVASSITETSATLSWTASTDNIGVTGYEIYINDTLFTSVGAVSNYTLTGLSPETDYTVFISAFDASSNTSNASDSEIFSTLSTTTYTSTRFIMIGDSWTYSMYTPNGNLESQAVARINASYPDETVSVHCEGIPGHTIPSTKNRIDHVLANYAYDATIDTYCVVMLGVNDTNNNNPFSNVTQTYIDNTKADLDYILDAIEAKGFTPVLIESPFIDIDGTAYADESTGTKPWNDNIIIPTILERTPEFAYSDGQSFYQPYVIMYNGYPDYESGDELHPSGAGYLALKEAFVDRVCKYIFEDIVPDKLIKDTSSNLPENMPGEDDFLNAYLYPVEGSSVSGLQSAIDTHGSVRLEAGNYGQGAGTIYLDSNDKIYGIVNTTLVPSITVESGSSGILLDGINYATITIESGASVNNNTFKNLRATSIYFDGAIFEENKIINLNGRLDWDCSVSGYFRNNNIIKHWPHGGSLPQIEWHGNSSTPSYSNLQMWVNHLTPAGDSGNYYNVEDITIVGLDAEGWNLTDQGDNAMTFVTGSDKVVLTDINGSNGYSEGQTPVFDIQSDNLTILKNNMAAFGGNDTIQANTNAYLINNRTDYTKLGSGFDILAHDNDRKLYYNGSLQSSTITDATIKSNFIDIIKNTELTPIDRPNLPNIPNPTGASWATDRNGQTDSTSYIQGLIDANGIANLPEGIYYISSTLNLDNEEGIIGSGTGKTAIVGLTDDFPLISFKDNATNKKIHLRSLTLQGGETGVYIAPLVEGTGFMVTSMVWQDVVFRNQTNGIHLYRFFGLDNNLFENVNFIDCTRGLYQERNPASSTTQSDIMYIDKTVFYNCQIINCDVGFSMSAGRPNNLNAWVNCEFDGNGVAVDMYLNNAPVFINCDFTNHTGSAVITQQSPSSFYSCNFSNNNTTTVFDILKVYAEGCNFNDNIPLMQDDVNPIEIYIMNSTITGDLGTVDNGVLSNTTMSSVSSLNKLLVNIESGVPTVIIDETPDPYPQFLVTRQ</sequence>
<dbReference type="InterPro" id="IPR003961">
    <property type="entry name" value="FN3_dom"/>
</dbReference>
<dbReference type="EMBL" id="JAJAPX010000005">
    <property type="protein sequence ID" value="MCB4809224.1"/>
    <property type="molecule type" value="Genomic_DNA"/>
</dbReference>
<dbReference type="Gene3D" id="2.160.20.10">
    <property type="entry name" value="Single-stranded right-handed beta-helix, Pectin lyase-like"/>
    <property type="match status" value="1"/>
</dbReference>
<feature type="domain" description="Fibronectin type-III" evidence="4">
    <location>
        <begin position="221"/>
        <end position="309"/>
    </location>
</feature>
<dbReference type="SUPFAM" id="SSF51126">
    <property type="entry name" value="Pectin lyase-like"/>
    <property type="match status" value="1"/>
</dbReference>
<dbReference type="SUPFAM" id="SSF52266">
    <property type="entry name" value="SGNH hydrolase"/>
    <property type="match status" value="1"/>
</dbReference>